<evidence type="ECO:0000256" key="1">
    <source>
        <dbReference type="ARBA" id="ARBA00011019"/>
    </source>
</evidence>
<dbReference type="GO" id="GO:0000159">
    <property type="term" value="C:protein phosphatase type 2A complex"/>
    <property type="evidence" value="ECO:0007669"/>
    <property type="project" value="TreeGrafter"/>
</dbReference>
<dbReference type="EC" id="5.2.1.8" evidence="2"/>
<evidence type="ECO:0000256" key="2">
    <source>
        <dbReference type="RuleBase" id="RU361210"/>
    </source>
</evidence>
<keyword evidence="2" id="KW-0413">Isomerase</keyword>
<keyword evidence="2" id="KW-0963">Cytoplasm</keyword>
<dbReference type="AlphaFoldDB" id="A0A8S1K7W4"/>
<sequence>MNNQFDWSKHQFQQVEKKIITEYDVEKFKKTKIIGQLLEFMQALIKSVQHKKISQTKENQKFLEIQQFFLQLEELLLKVPPIQQSLRYGNIAFRDWLDQIGPIVDNYLKKQLPENLQNAAIELRTYLLDSFGNKERIDYGTGHELQFFLFLFSLFRLGIFNEQDYEGIVRLAFYRYIIFARKVQMTYMLEPAGSHGVGDWMIINFYLLYLELQSQYKMMMAYFLIAQQKRTLLRILKKNICFFNVQISLIMLKKGHFMSIVLFYIVLLI</sequence>
<comment type="catalytic activity">
    <reaction evidence="2">
        <text>[protein]-peptidylproline (omega=180) = [protein]-peptidylproline (omega=0)</text>
        <dbReference type="Rhea" id="RHEA:16237"/>
        <dbReference type="Rhea" id="RHEA-COMP:10747"/>
        <dbReference type="Rhea" id="RHEA-COMP:10748"/>
        <dbReference type="ChEBI" id="CHEBI:83833"/>
        <dbReference type="ChEBI" id="CHEBI:83834"/>
        <dbReference type="EC" id="5.2.1.8"/>
    </reaction>
</comment>
<dbReference type="PANTHER" id="PTHR10012:SF0">
    <property type="entry name" value="SERINE_THREONINE-PROTEIN PHOSPHATASE 2A ACTIVATOR"/>
    <property type="match status" value="1"/>
</dbReference>
<accession>A0A8S1K7W4</accession>
<reference evidence="3" key="1">
    <citation type="submission" date="2021-01" db="EMBL/GenBank/DDBJ databases">
        <authorList>
            <consortium name="Genoscope - CEA"/>
            <person name="William W."/>
        </authorList>
    </citation>
    <scope>NUCLEOTIDE SEQUENCE</scope>
</reference>
<name>A0A8S1K7W4_PARPR</name>
<dbReference type="GO" id="GO:0005737">
    <property type="term" value="C:cytoplasm"/>
    <property type="evidence" value="ECO:0007669"/>
    <property type="project" value="UniProtKB-SubCell"/>
</dbReference>
<comment type="caution">
    <text evidence="3">The sequence shown here is derived from an EMBL/GenBank/DDBJ whole genome shotgun (WGS) entry which is preliminary data.</text>
</comment>
<dbReference type="PANTHER" id="PTHR10012">
    <property type="entry name" value="SERINE/THREONINE-PROTEIN PHOSPHATASE 2A REGULATORY SUBUNIT B"/>
    <property type="match status" value="1"/>
</dbReference>
<dbReference type="EMBL" id="CAJJDM010000012">
    <property type="protein sequence ID" value="CAD8050433.1"/>
    <property type="molecule type" value="Genomic_DNA"/>
</dbReference>
<comment type="subcellular location">
    <subcellularLocation>
        <location evidence="2">Cytoplasm</location>
    </subcellularLocation>
</comment>
<dbReference type="Proteomes" id="UP000688137">
    <property type="component" value="Unassembled WGS sequence"/>
</dbReference>
<dbReference type="InterPro" id="IPR004327">
    <property type="entry name" value="Phstyr_phstse_ac"/>
</dbReference>
<proteinExistence type="inferred from homology"/>
<evidence type="ECO:0000313" key="3">
    <source>
        <dbReference type="EMBL" id="CAD8050433.1"/>
    </source>
</evidence>
<dbReference type="GO" id="GO:0008160">
    <property type="term" value="F:protein tyrosine phosphatase activator activity"/>
    <property type="evidence" value="ECO:0007669"/>
    <property type="project" value="TreeGrafter"/>
</dbReference>
<evidence type="ECO:0000313" key="4">
    <source>
        <dbReference type="Proteomes" id="UP000688137"/>
    </source>
</evidence>
<dbReference type="GO" id="GO:0007052">
    <property type="term" value="P:mitotic spindle organization"/>
    <property type="evidence" value="ECO:0007669"/>
    <property type="project" value="TreeGrafter"/>
</dbReference>
<comment type="function">
    <text evidence="2">PPIases accelerate the folding of proteins. It catalyzes the cis-trans isomerization of proline imidic peptide bonds in oligopeptides.</text>
</comment>
<protein>
    <recommendedName>
        <fullName evidence="2">Serine/threonine-protein phosphatase 2A activator</fullName>
        <ecNumber evidence="2">5.2.1.8</ecNumber>
    </recommendedName>
    <alternativeName>
        <fullName evidence="2">Phosphotyrosyl phosphatase activator</fullName>
    </alternativeName>
</protein>
<keyword evidence="2" id="KW-0697">Rotamase</keyword>
<organism evidence="3 4">
    <name type="scientific">Paramecium primaurelia</name>
    <dbReference type="NCBI Taxonomy" id="5886"/>
    <lineage>
        <taxon>Eukaryota</taxon>
        <taxon>Sar</taxon>
        <taxon>Alveolata</taxon>
        <taxon>Ciliophora</taxon>
        <taxon>Intramacronucleata</taxon>
        <taxon>Oligohymenophorea</taxon>
        <taxon>Peniculida</taxon>
        <taxon>Parameciidae</taxon>
        <taxon>Paramecium</taxon>
    </lineage>
</organism>
<keyword evidence="4" id="KW-1185">Reference proteome</keyword>
<gene>
    <name evidence="3" type="ORF">PPRIM_AZ9-3.1.T0170055</name>
</gene>
<comment type="similarity">
    <text evidence="1 2">Belongs to the PTPA-type PPIase family.</text>
</comment>
<dbReference type="Pfam" id="PF03095">
    <property type="entry name" value="PTPA"/>
    <property type="match status" value="1"/>
</dbReference>
<dbReference type="GO" id="GO:0003755">
    <property type="term" value="F:peptidyl-prolyl cis-trans isomerase activity"/>
    <property type="evidence" value="ECO:0007669"/>
    <property type="project" value="UniProtKB-KW"/>
</dbReference>
<dbReference type="GO" id="GO:0005634">
    <property type="term" value="C:nucleus"/>
    <property type="evidence" value="ECO:0007669"/>
    <property type="project" value="TreeGrafter"/>
</dbReference>